<accession>A0A0M0JHE2</accession>
<dbReference type="SMART" id="SM00829">
    <property type="entry name" value="PKS_ER"/>
    <property type="match status" value="1"/>
</dbReference>
<dbReference type="InterPro" id="IPR052733">
    <property type="entry name" value="Chloroplast_QOR"/>
</dbReference>
<dbReference type="Gene3D" id="3.90.180.10">
    <property type="entry name" value="Medium-chain alcohol dehydrogenases, catalytic domain"/>
    <property type="match status" value="1"/>
</dbReference>
<dbReference type="Pfam" id="PF13602">
    <property type="entry name" value="ADH_zinc_N_2"/>
    <property type="match status" value="1"/>
</dbReference>
<evidence type="ECO:0000313" key="3">
    <source>
        <dbReference type="Proteomes" id="UP000037460"/>
    </source>
</evidence>
<evidence type="ECO:0000259" key="1">
    <source>
        <dbReference type="SMART" id="SM00829"/>
    </source>
</evidence>
<dbReference type="InterPro" id="IPR013154">
    <property type="entry name" value="ADH-like_N"/>
</dbReference>
<reference evidence="3" key="1">
    <citation type="journal article" date="2015" name="PLoS Genet.">
        <title>Genome Sequence and Transcriptome Analyses of Chrysochromulina tobin: Metabolic Tools for Enhanced Algal Fitness in the Prominent Order Prymnesiales (Haptophyceae).</title>
        <authorList>
            <person name="Hovde B.T."/>
            <person name="Deodato C.R."/>
            <person name="Hunsperger H.M."/>
            <person name="Ryken S.A."/>
            <person name="Yost W."/>
            <person name="Jha R.K."/>
            <person name="Patterson J."/>
            <person name="Monnat R.J. Jr."/>
            <person name="Barlow S.B."/>
            <person name="Starkenburg S.R."/>
            <person name="Cattolico R.A."/>
        </authorList>
    </citation>
    <scope>NUCLEOTIDE SEQUENCE</scope>
    <source>
        <strain evidence="3">CCMP291</strain>
    </source>
</reference>
<proteinExistence type="predicted"/>
<comment type="caution">
    <text evidence="2">The sequence shown here is derived from an EMBL/GenBank/DDBJ whole genome shotgun (WGS) entry which is preliminary data.</text>
</comment>
<evidence type="ECO:0000313" key="2">
    <source>
        <dbReference type="EMBL" id="KOO25979.1"/>
    </source>
</evidence>
<dbReference type="GO" id="GO:0016491">
    <property type="term" value="F:oxidoreductase activity"/>
    <property type="evidence" value="ECO:0007669"/>
    <property type="project" value="InterPro"/>
</dbReference>
<gene>
    <name evidence="2" type="ORF">Ctob_009891</name>
</gene>
<dbReference type="PANTHER" id="PTHR44013">
    <property type="entry name" value="ZINC-TYPE ALCOHOL DEHYDROGENASE-LIKE PROTEIN C16A3.02C"/>
    <property type="match status" value="1"/>
</dbReference>
<dbReference type="EMBL" id="JWZX01002905">
    <property type="protein sequence ID" value="KOO25979.1"/>
    <property type="molecule type" value="Genomic_DNA"/>
</dbReference>
<dbReference type="OrthoDB" id="434559at2759"/>
<organism evidence="2 3">
    <name type="scientific">Chrysochromulina tobinii</name>
    <dbReference type="NCBI Taxonomy" id="1460289"/>
    <lineage>
        <taxon>Eukaryota</taxon>
        <taxon>Haptista</taxon>
        <taxon>Haptophyta</taxon>
        <taxon>Prymnesiophyceae</taxon>
        <taxon>Prymnesiales</taxon>
        <taxon>Chrysochromulinaceae</taxon>
        <taxon>Chrysochromulina</taxon>
    </lineage>
</organism>
<feature type="domain" description="Enoyl reductase (ER)" evidence="1">
    <location>
        <begin position="17"/>
        <end position="342"/>
    </location>
</feature>
<dbReference type="InterPro" id="IPR020843">
    <property type="entry name" value="ER"/>
</dbReference>
<dbReference type="CDD" id="cd05289">
    <property type="entry name" value="MDR_like_2"/>
    <property type="match status" value="1"/>
</dbReference>
<name>A0A0M0JHE2_9EUKA</name>
<dbReference type="AlphaFoldDB" id="A0A0M0JHE2"/>
<dbReference type="InterPro" id="IPR036291">
    <property type="entry name" value="NAD(P)-bd_dom_sf"/>
</dbReference>
<dbReference type="Pfam" id="PF08240">
    <property type="entry name" value="ADH_N"/>
    <property type="match status" value="1"/>
</dbReference>
<protein>
    <submittedName>
        <fullName evidence="2">Quinone-oxidoreductase chloroplastic-like protein</fullName>
    </submittedName>
</protein>
<sequence length="346" mass="35755">MLAWQALAYGVDGNPGDTISKLVLKDDVPIPVAKDGQVVIKVEICAINPIDWKLFSGGFDGMFPLTFPYTPCFDISGTVSAVGAGVTALAVGDEVCVDLGLVETCGAGKPLGPCGGLAQYAVALAETVSKRGTLTAEIAAGLPLAGLTAYQALFTGCATSFAGTPLGQLTSGQKLLILGGSTAVGQYAIQLAKNAGVSVTVTCSAATMADGTSKADYLKQLGANETICYKEADWATVLAGRDFDQILDAVGSEEDWAKAPGVLKAGGDYVTIANFTTQPSADDKVKFKVFLLKSMASDLDVLVGMVEKGVLKVPIDHVYDFKDAPAALAKSFELANMGKLLVKVPQ</sequence>
<dbReference type="InterPro" id="IPR011032">
    <property type="entry name" value="GroES-like_sf"/>
</dbReference>
<dbReference type="Proteomes" id="UP000037460">
    <property type="component" value="Unassembled WGS sequence"/>
</dbReference>
<dbReference type="PANTHER" id="PTHR44013:SF1">
    <property type="entry name" value="ZINC-TYPE ALCOHOL DEHYDROGENASE-LIKE PROTEIN C16A3.02C"/>
    <property type="match status" value="1"/>
</dbReference>
<dbReference type="SUPFAM" id="SSF50129">
    <property type="entry name" value="GroES-like"/>
    <property type="match status" value="1"/>
</dbReference>
<dbReference type="Gene3D" id="3.40.50.720">
    <property type="entry name" value="NAD(P)-binding Rossmann-like Domain"/>
    <property type="match status" value="1"/>
</dbReference>
<keyword evidence="3" id="KW-1185">Reference proteome</keyword>
<dbReference type="SUPFAM" id="SSF51735">
    <property type="entry name" value="NAD(P)-binding Rossmann-fold domains"/>
    <property type="match status" value="1"/>
</dbReference>